<proteinExistence type="predicted"/>
<protein>
    <submittedName>
        <fullName evidence="1">Uncharacterized protein</fullName>
    </submittedName>
</protein>
<dbReference type="Gene3D" id="1.10.1900.10">
    <property type="entry name" value="c-terminal domain of poly(a) binding protein"/>
    <property type="match status" value="1"/>
</dbReference>
<dbReference type="EMBL" id="BAABKZ010000001">
    <property type="protein sequence ID" value="GAA5085180.1"/>
    <property type="molecule type" value="Genomic_DNA"/>
</dbReference>
<accession>A0ABP9LXS6</accession>
<dbReference type="RefSeq" id="WP_194412284.1">
    <property type="nucleotide sequence ID" value="NZ_BAABKZ010000001.1"/>
</dbReference>
<organism evidence="1 2">
    <name type="scientific">Microbacterium yannicii</name>
    <dbReference type="NCBI Taxonomy" id="671622"/>
    <lineage>
        <taxon>Bacteria</taxon>
        <taxon>Bacillati</taxon>
        <taxon>Actinomycetota</taxon>
        <taxon>Actinomycetes</taxon>
        <taxon>Micrococcales</taxon>
        <taxon>Microbacteriaceae</taxon>
        <taxon>Microbacterium</taxon>
    </lineage>
</organism>
<dbReference type="SUPFAM" id="SSF158560">
    <property type="entry name" value="BH3980-like"/>
    <property type="match status" value="1"/>
</dbReference>
<reference evidence="2" key="1">
    <citation type="journal article" date="2019" name="Int. J. Syst. Evol. Microbiol.">
        <title>The Global Catalogue of Microorganisms (GCM) 10K type strain sequencing project: providing services to taxonomists for standard genome sequencing and annotation.</title>
        <authorList>
            <consortium name="The Broad Institute Genomics Platform"/>
            <consortium name="The Broad Institute Genome Sequencing Center for Infectious Disease"/>
            <person name="Wu L."/>
            <person name="Ma J."/>
        </authorList>
    </citation>
    <scope>NUCLEOTIDE SEQUENCE [LARGE SCALE GENOMIC DNA]</scope>
    <source>
        <strain evidence="2">JCM 18959</strain>
    </source>
</reference>
<evidence type="ECO:0000313" key="2">
    <source>
        <dbReference type="Proteomes" id="UP001501407"/>
    </source>
</evidence>
<dbReference type="Proteomes" id="UP001501407">
    <property type="component" value="Unassembled WGS sequence"/>
</dbReference>
<comment type="caution">
    <text evidence="1">The sequence shown here is derived from an EMBL/GenBank/DDBJ whole genome shotgun (WGS) entry which is preliminary data.</text>
</comment>
<name>A0ABP9LXS6_9MICO</name>
<sequence>MTTQIPSIAGADGRRLHPAVAGIPIEFRLAFHAFAAYLDRRVPEVPASAAAGVLDDLVVLFAQAAGGGIPLRRVVGTDPAQVAEALLANHADVSCNASARADLARAIDAVVG</sequence>
<gene>
    <name evidence="1" type="ORF">GCM10025760_03810</name>
</gene>
<evidence type="ECO:0000313" key="1">
    <source>
        <dbReference type="EMBL" id="GAA5085180.1"/>
    </source>
</evidence>
<keyword evidence="2" id="KW-1185">Reference proteome</keyword>